<dbReference type="SUPFAM" id="SSF56601">
    <property type="entry name" value="beta-lactamase/transpeptidase-like"/>
    <property type="match status" value="1"/>
</dbReference>
<comment type="caution">
    <text evidence="3">The sequence shown here is derived from an EMBL/GenBank/DDBJ whole genome shotgun (WGS) entry which is preliminary data.</text>
</comment>
<reference evidence="3 4" key="1">
    <citation type="submission" date="2016-11" db="EMBL/GenBank/DDBJ databases">
        <title>Study of marine rhodopsin-containing bacteria.</title>
        <authorList>
            <person name="Yoshizawa S."/>
            <person name="Kumagai Y."/>
            <person name="Kogure K."/>
        </authorList>
    </citation>
    <scope>NUCLEOTIDE SEQUENCE [LARGE SCALE GENOMIC DNA]</scope>
    <source>
        <strain evidence="3 4">SAORIC-28</strain>
    </source>
</reference>
<sequence length="433" mass="45945">MLRPLLAAILLATAAHAQTDVRAERVARLDSALAALHTDGLFSGTLAISDASGEIVYRYAAGTHAGEPVTTATPLYVASVSKMMTAAAALSLVADGRIGLDDPVARHLDAWPYPEVTVRHLLDQTAGLHFLTTITAHADTTRPVTSAMARALLAEHRPGLAFAPGSAFAYDNANYAALAWLLGAVTGQPHGEVLRERVFEPAGMTDAFVGPSGEVPWIAWAGGDGDAVHASVEHLLAFDDAFWTGRIVPDSLVRAALTPPTLADGGASRYVFGRFVQDEPWPLVGHWGEGDEVKTGLWRERAEGGLPGTTYAIEATDDGVHRTPVLGAVLSIWKGEPFEFPQPRPVADVPDAVLARHVGDYSSNFGLLHITLEGGQLHLEPEGAGGSEPLIAASETVFYFGGQDLTWEFVVEDGRTVGLQLQGQPETYGARVE</sequence>
<evidence type="ECO:0000259" key="2">
    <source>
        <dbReference type="Pfam" id="PF00144"/>
    </source>
</evidence>
<feature type="signal peptide" evidence="1">
    <location>
        <begin position="1"/>
        <end position="17"/>
    </location>
</feature>
<name>A0A271IW45_9BACT</name>
<keyword evidence="4" id="KW-1185">Reference proteome</keyword>
<dbReference type="PANTHER" id="PTHR43283">
    <property type="entry name" value="BETA-LACTAMASE-RELATED"/>
    <property type="match status" value="1"/>
</dbReference>
<dbReference type="AlphaFoldDB" id="A0A271IW45"/>
<feature type="chain" id="PRO_5012018146" description="Beta-lactamase-related domain-containing protein" evidence="1">
    <location>
        <begin position="18"/>
        <end position="433"/>
    </location>
</feature>
<dbReference type="InterPro" id="IPR012338">
    <property type="entry name" value="Beta-lactam/transpept-like"/>
</dbReference>
<dbReference type="Proteomes" id="UP000216339">
    <property type="component" value="Unassembled WGS sequence"/>
</dbReference>
<dbReference type="Pfam" id="PF00144">
    <property type="entry name" value="Beta-lactamase"/>
    <property type="match status" value="1"/>
</dbReference>
<organism evidence="3 4">
    <name type="scientific">Rubrivirga marina</name>
    <dbReference type="NCBI Taxonomy" id="1196024"/>
    <lineage>
        <taxon>Bacteria</taxon>
        <taxon>Pseudomonadati</taxon>
        <taxon>Rhodothermota</taxon>
        <taxon>Rhodothermia</taxon>
        <taxon>Rhodothermales</taxon>
        <taxon>Rubricoccaceae</taxon>
        <taxon>Rubrivirga</taxon>
    </lineage>
</organism>
<dbReference type="EMBL" id="MQWD01000001">
    <property type="protein sequence ID" value="PAP75340.1"/>
    <property type="molecule type" value="Genomic_DNA"/>
</dbReference>
<dbReference type="InterPro" id="IPR050789">
    <property type="entry name" value="Diverse_Enzym_Activities"/>
</dbReference>
<dbReference type="RefSeq" id="WP_179299436.1">
    <property type="nucleotide sequence ID" value="NZ_MQWD01000001.1"/>
</dbReference>
<evidence type="ECO:0000256" key="1">
    <source>
        <dbReference type="SAM" id="SignalP"/>
    </source>
</evidence>
<evidence type="ECO:0000313" key="3">
    <source>
        <dbReference type="EMBL" id="PAP75340.1"/>
    </source>
</evidence>
<gene>
    <name evidence="3" type="ORF">BSZ37_02205</name>
</gene>
<dbReference type="InterPro" id="IPR001466">
    <property type="entry name" value="Beta-lactam-related"/>
</dbReference>
<dbReference type="Gene3D" id="3.40.710.10">
    <property type="entry name" value="DD-peptidase/beta-lactamase superfamily"/>
    <property type="match status" value="1"/>
</dbReference>
<evidence type="ECO:0000313" key="4">
    <source>
        <dbReference type="Proteomes" id="UP000216339"/>
    </source>
</evidence>
<protein>
    <recommendedName>
        <fullName evidence="2">Beta-lactamase-related domain-containing protein</fullName>
    </recommendedName>
</protein>
<keyword evidence="1" id="KW-0732">Signal</keyword>
<accession>A0A271IW45</accession>
<proteinExistence type="predicted"/>
<feature type="domain" description="Beta-lactamase-related" evidence="2">
    <location>
        <begin position="46"/>
        <end position="288"/>
    </location>
</feature>